<feature type="transmembrane region" description="Helical" evidence="1">
    <location>
        <begin position="182"/>
        <end position="200"/>
    </location>
</feature>
<keyword evidence="1" id="KW-0472">Membrane</keyword>
<protein>
    <submittedName>
        <fullName evidence="4">7TM_GPCR_Srx domain-containing protein</fullName>
    </submittedName>
</protein>
<dbReference type="SUPFAM" id="SSF81321">
    <property type="entry name" value="Family A G protein-coupled receptor-like"/>
    <property type="match status" value="1"/>
</dbReference>
<dbReference type="Proteomes" id="UP000025227">
    <property type="component" value="Unplaced"/>
</dbReference>
<accession>A0A7I4YQ51</accession>
<name>A0A7I4YQ51_HAECO</name>
<dbReference type="PANTHER" id="PTHR23017:SF44">
    <property type="entry name" value="G-PROTEIN COUPLED RECEPTORS FAMILY 1 PROFILE DOMAIN-CONTAINING PROTEIN"/>
    <property type="match status" value="1"/>
</dbReference>
<reference evidence="4" key="1">
    <citation type="submission" date="2020-12" db="UniProtKB">
        <authorList>
            <consortium name="WormBaseParasite"/>
        </authorList>
    </citation>
    <scope>IDENTIFICATION</scope>
    <source>
        <strain evidence="4">MHco3</strain>
    </source>
</reference>
<keyword evidence="1" id="KW-0812">Transmembrane</keyword>
<feature type="transmembrane region" description="Helical" evidence="1">
    <location>
        <begin position="42"/>
        <end position="64"/>
    </location>
</feature>
<organism evidence="3 4">
    <name type="scientific">Haemonchus contortus</name>
    <name type="common">Barber pole worm</name>
    <dbReference type="NCBI Taxonomy" id="6289"/>
    <lineage>
        <taxon>Eukaryota</taxon>
        <taxon>Metazoa</taxon>
        <taxon>Ecdysozoa</taxon>
        <taxon>Nematoda</taxon>
        <taxon>Chromadorea</taxon>
        <taxon>Rhabditida</taxon>
        <taxon>Rhabditina</taxon>
        <taxon>Rhabditomorpha</taxon>
        <taxon>Strongyloidea</taxon>
        <taxon>Trichostrongylidae</taxon>
        <taxon>Haemonchus</taxon>
    </lineage>
</organism>
<evidence type="ECO:0000259" key="2">
    <source>
        <dbReference type="Pfam" id="PF10328"/>
    </source>
</evidence>
<proteinExistence type="predicted"/>
<dbReference type="WBParaSite" id="HCON_00128580-00001">
    <property type="protein sequence ID" value="HCON_00128580-00001"/>
    <property type="gene ID" value="HCON_00128580"/>
</dbReference>
<dbReference type="AlphaFoldDB" id="A0A7I4YQ51"/>
<evidence type="ECO:0000313" key="4">
    <source>
        <dbReference type="WBParaSite" id="HCON_00128580-00001"/>
    </source>
</evidence>
<dbReference type="Pfam" id="PF10328">
    <property type="entry name" value="7TM_GPCR_Srx"/>
    <property type="match status" value="1"/>
</dbReference>
<keyword evidence="3" id="KW-1185">Reference proteome</keyword>
<sequence>MMSMKEGQFAALVLGLISFNGVLCNCFVFITIRRIPRMANPFGRISAGIAAVEVVTLALFLLYFTPMVFLQKATTIVIILMCLISVFPILFLYLLGSCRFEYFDDYWRFGFAYRDACQTIPFPTNVEAFGTSTLIIAFLDFAAIYRVRVYNKEFGSCHLSKYWSSRRKNDEVNFLKQASSRALLFAVGIIVYYFLPYYFTSRWVKFLFGPVNWVSVLTADGLITIIYSRDLRPSFKNQVSRAPQTVF</sequence>
<feature type="transmembrane region" description="Helical" evidence="1">
    <location>
        <begin position="206"/>
        <end position="227"/>
    </location>
</feature>
<feature type="domain" description="7TM GPCR serpentine receptor class x (Srx)" evidence="2">
    <location>
        <begin position="69"/>
        <end position="226"/>
    </location>
</feature>
<dbReference type="InterPro" id="IPR019430">
    <property type="entry name" value="7TM_GPCR_serpentine_rcpt_Srx"/>
</dbReference>
<dbReference type="PANTHER" id="PTHR23017">
    <property type="entry name" value="SERPENTINE RECEPTOR, CLASS X"/>
    <property type="match status" value="1"/>
</dbReference>
<keyword evidence="1" id="KW-1133">Transmembrane helix</keyword>
<dbReference type="OrthoDB" id="5825164at2759"/>
<evidence type="ECO:0000256" key="1">
    <source>
        <dbReference type="SAM" id="Phobius"/>
    </source>
</evidence>
<feature type="transmembrane region" description="Helical" evidence="1">
    <location>
        <begin position="76"/>
        <end position="96"/>
    </location>
</feature>
<evidence type="ECO:0000313" key="3">
    <source>
        <dbReference type="Proteomes" id="UP000025227"/>
    </source>
</evidence>